<feature type="region of interest" description="Disordered" evidence="1">
    <location>
        <begin position="1"/>
        <end position="26"/>
    </location>
</feature>
<evidence type="ECO:0000313" key="3">
    <source>
        <dbReference type="Proteomes" id="UP001519460"/>
    </source>
</evidence>
<reference evidence="2 3" key="1">
    <citation type="journal article" date="2023" name="Sci. Data">
        <title>Genome assembly of the Korean intertidal mud-creeper Batillaria attramentaria.</title>
        <authorList>
            <person name="Patra A.K."/>
            <person name="Ho P.T."/>
            <person name="Jun S."/>
            <person name="Lee S.J."/>
            <person name="Kim Y."/>
            <person name="Won Y.J."/>
        </authorList>
    </citation>
    <scope>NUCLEOTIDE SEQUENCE [LARGE SCALE GENOMIC DNA]</scope>
    <source>
        <strain evidence="2">Wonlab-2016</strain>
    </source>
</reference>
<evidence type="ECO:0000256" key="1">
    <source>
        <dbReference type="SAM" id="MobiDB-lite"/>
    </source>
</evidence>
<dbReference type="AlphaFoldDB" id="A0ABD0LKJ8"/>
<feature type="non-terminal residue" evidence="2">
    <location>
        <position position="86"/>
    </location>
</feature>
<proteinExistence type="predicted"/>
<accession>A0ABD0LKJ8</accession>
<dbReference type="EMBL" id="JACVVK020000040">
    <property type="protein sequence ID" value="KAK7499935.1"/>
    <property type="molecule type" value="Genomic_DNA"/>
</dbReference>
<sequence length="86" mass="9971">MKVEETGGERQWSAARGLEETRRTRVEDKTLTRQTLELTRWTLQLMAVALSATVVPLRDPWRNAGVGKPELKFPEGFRRHRVAEIR</sequence>
<evidence type="ECO:0000313" key="2">
    <source>
        <dbReference type="EMBL" id="KAK7499935.1"/>
    </source>
</evidence>
<comment type="caution">
    <text evidence="2">The sequence shown here is derived from an EMBL/GenBank/DDBJ whole genome shotgun (WGS) entry which is preliminary data.</text>
</comment>
<feature type="compositionally biased region" description="Basic and acidic residues" evidence="1">
    <location>
        <begin position="17"/>
        <end position="26"/>
    </location>
</feature>
<organism evidence="2 3">
    <name type="scientific">Batillaria attramentaria</name>
    <dbReference type="NCBI Taxonomy" id="370345"/>
    <lineage>
        <taxon>Eukaryota</taxon>
        <taxon>Metazoa</taxon>
        <taxon>Spiralia</taxon>
        <taxon>Lophotrochozoa</taxon>
        <taxon>Mollusca</taxon>
        <taxon>Gastropoda</taxon>
        <taxon>Caenogastropoda</taxon>
        <taxon>Sorbeoconcha</taxon>
        <taxon>Cerithioidea</taxon>
        <taxon>Batillariidae</taxon>
        <taxon>Batillaria</taxon>
    </lineage>
</organism>
<keyword evidence="3" id="KW-1185">Reference proteome</keyword>
<protein>
    <submittedName>
        <fullName evidence="2">Uncharacterized protein</fullName>
    </submittedName>
</protein>
<gene>
    <name evidence="2" type="ORF">BaRGS_00008783</name>
</gene>
<name>A0ABD0LKJ8_9CAEN</name>
<dbReference type="Proteomes" id="UP001519460">
    <property type="component" value="Unassembled WGS sequence"/>
</dbReference>